<protein>
    <submittedName>
        <fullName evidence="4">Probable E3 ubiquitin-protein ligase HERC3 isoform X1</fullName>
    </submittedName>
</protein>
<dbReference type="Proteomes" id="UP001155660">
    <property type="component" value="Chromosome A1"/>
</dbReference>
<dbReference type="GeneID" id="109068844"/>
<feature type="repeat" description="RCC1" evidence="2">
    <location>
        <begin position="194"/>
        <end position="245"/>
    </location>
</feature>
<dbReference type="Pfam" id="PF25390">
    <property type="entry name" value="WD40_RLD"/>
    <property type="match status" value="1"/>
</dbReference>
<dbReference type="RefSeq" id="XP_042617870.1">
    <property type="nucleotide sequence ID" value="XM_042761936.1"/>
</dbReference>
<feature type="repeat" description="RCC1" evidence="2">
    <location>
        <begin position="141"/>
        <end position="193"/>
    </location>
</feature>
<dbReference type="GO" id="GO:0061630">
    <property type="term" value="F:ubiquitin protein ligase activity"/>
    <property type="evidence" value="ECO:0007669"/>
    <property type="project" value="TreeGrafter"/>
</dbReference>
<evidence type="ECO:0000256" key="2">
    <source>
        <dbReference type="PROSITE-ProRule" id="PRU00235"/>
    </source>
</evidence>
<dbReference type="OrthoDB" id="5981550at2759"/>
<sequence length="288" mass="30810">MLCFWGAQVREGLGLVKPDQVKHGKCGFSGIQSLCPKTAVQDMSAGRSFAGFIQDGKVSVLRLRSEDYEHHIESLELKDETDDRIRLIVCGADDAVLLSDSGKVLIMDKTTVCKPLKGLDNRQVIQIACGDHHSMALTKDGQVFVWGENSHGQLGLKKNHPSSPSAQHVQSLSGIPLAQISAGGDHSFGLSLSGVVFGWGKNSAGQLGLGDTTDRHIPTIINSLQFKKTVSISCGGEHTATLSKGGTVFTFGSGGRGQLGHKSFRDEHHPRVVAELWGSEVSQVTCGR</sequence>
<feature type="repeat" description="RCC1" evidence="2">
    <location>
        <begin position="246"/>
        <end position="288"/>
    </location>
</feature>
<dbReference type="KEGG" id="ccar:109068844"/>
<dbReference type="InterPro" id="IPR058923">
    <property type="entry name" value="RCC1-like_dom"/>
</dbReference>
<gene>
    <name evidence="4" type="primary">LOC109068844</name>
</gene>
<evidence type="ECO:0000256" key="1">
    <source>
        <dbReference type="ARBA" id="ARBA00022737"/>
    </source>
</evidence>
<dbReference type="InterPro" id="IPR000408">
    <property type="entry name" value="Reg_chr_condens"/>
</dbReference>
<dbReference type="AlphaFoldDB" id="A0A9Q9YDM9"/>
<evidence type="ECO:0000313" key="4">
    <source>
        <dbReference type="RefSeq" id="XP_042617870.1"/>
    </source>
</evidence>
<name>A0A9Q9YDM9_CYPCA</name>
<reference evidence="4" key="1">
    <citation type="submission" date="2025-08" db="UniProtKB">
        <authorList>
            <consortium name="RefSeq"/>
        </authorList>
    </citation>
    <scope>IDENTIFICATION</scope>
    <source>
        <tissue evidence="4">Muscle</tissue>
    </source>
</reference>
<dbReference type="PANTHER" id="PTHR45622">
    <property type="entry name" value="UBIQUITIN-PROTEIN LIGASE E3A-RELATED"/>
    <property type="match status" value="1"/>
</dbReference>
<evidence type="ECO:0000259" key="3">
    <source>
        <dbReference type="Pfam" id="PF25390"/>
    </source>
</evidence>
<dbReference type="GO" id="GO:0005737">
    <property type="term" value="C:cytoplasm"/>
    <property type="evidence" value="ECO:0007669"/>
    <property type="project" value="TreeGrafter"/>
</dbReference>
<dbReference type="InterPro" id="IPR051709">
    <property type="entry name" value="Ub-ligase/GTPase-reg"/>
</dbReference>
<dbReference type="PANTHER" id="PTHR45622:SF73">
    <property type="entry name" value="E3 UBIQUITIN-PROTEIN LIGASE HERC4-LIKE ISOFORM X1-RELATED"/>
    <property type="match status" value="1"/>
</dbReference>
<dbReference type="PROSITE" id="PS50012">
    <property type="entry name" value="RCC1_3"/>
    <property type="match status" value="3"/>
</dbReference>
<dbReference type="PROSITE" id="PS00626">
    <property type="entry name" value="RCC1_2"/>
    <property type="match status" value="3"/>
</dbReference>
<dbReference type="GO" id="GO:0016567">
    <property type="term" value="P:protein ubiquitination"/>
    <property type="evidence" value="ECO:0007669"/>
    <property type="project" value="TreeGrafter"/>
</dbReference>
<feature type="domain" description="RCC1-like" evidence="3">
    <location>
        <begin position="37"/>
        <end position="287"/>
    </location>
</feature>
<proteinExistence type="predicted"/>
<organism evidence="4">
    <name type="scientific">Cyprinus carpio</name>
    <name type="common">Common carp</name>
    <dbReference type="NCBI Taxonomy" id="7962"/>
    <lineage>
        <taxon>Eukaryota</taxon>
        <taxon>Metazoa</taxon>
        <taxon>Chordata</taxon>
        <taxon>Craniata</taxon>
        <taxon>Vertebrata</taxon>
        <taxon>Euteleostomi</taxon>
        <taxon>Actinopterygii</taxon>
        <taxon>Neopterygii</taxon>
        <taxon>Teleostei</taxon>
        <taxon>Ostariophysi</taxon>
        <taxon>Cypriniformes</taxon>
        <taxon>Cyprinidae</taxon>
        <taxon>Cyprininae</taxon>
        <taxon>Cyprinus</taxon>
    </lineage>
</organism>
<keyword evidence="1" id="KW-0677">Repeat</keyword>
<dbReference type="GO" id="GO:0006511">
    <property type="term" value="P:ubiquitin-dependent protein catabolic process"/>
    <property type="evidence" value="ECO:0007669"/>
    <property type="project" value="TreeGrafter"/>
</dbReference>
<accession>A0A9Q9YDM9</accession>